<feature type="compositionally biased region" description="Gly residues" evidence="1">
    <location>
        <begin position="603"/>
        <end position="616"/>
    </location>
</feature>
<keyword evidence="3" id="KW-1185">Reference proteome</keyword>
<feature type="region of interest" description="Disordered" evidence="1">
    <location>
        <begin position="29"/>
        <end position="64"/>
    </location>
</feature>
<dbReference type="Proteomes" id="UP001642484">
    <property type="component" value="Unassembled WGS sequence"/>
</dbReference>
<proteinExistence type="predicted"/>
<feature type="region of interest" description="Disordered" evidence="1">
    <location>
        <begin position="603"/>
        <end position="640"/>
    </location>
</feature>
<feature type="region of interest" description="Disordered" evidence="1">
    <location>
        <begin position="110"/>
        <end position="157"/>
    </location>
</feature>
<comment type="caution">
    <text evidence="2">The sequence shown here is derived from an EMBL/GenBank/DDBJ whole genome shotgun (WGS) entry which is preliminary data.</text>
</comment>
<feature type="region of interest" description="Disordered" evidence="1">
    <location>
        <begin position="499"/>
        <end position="537"/>
    </location>
</feature>
<name>A0ABP0NQF2_9DINO</name>
<feature type="compositionally biased region" description="Basic residues" evidence="1">
    <location>
        <begin position="126"/>
        <end position="135"/>
    </location>
</feature>
<sequence>MPIPFRVADPDDLEVASRLSDYDFDYDFEGLDGGDGGDSPWSDPWSEPQAPRTPIQDTKDDDEPTPWRCLRCDGQRFSPSEGHSGWICLTCSHDEFYRVDRPTKKVNPSGAWVFVPTSPGRESKAQKRRRRRTKHGGPPDGDEGDLYEEQAESEDSPMTQWLNLSHRMQDASLVVMDEAHDELFQEHLFEVLEYLKALHLIYLIYRARRTFLARLDRRLERSGLPDQTPDRSRHSGKEDKSSSQGSWNSKKGPAPGLKWKSGQPPPVPTWKYDQSDMRAFAKFSKKISIWRLQMEAYASKKDQALMLYNGLTGELEQELEHLDIDQIHKDDGVDVIMKLLQRPFEQRIIYQKRRFLHEFESFRRFNQESMRAYVQRFRRVQRSLLAVGVDISGTFDSDSLGSRLLDRSGLSHHDQRMILVGPQQSLSFEAIAECLVLQWPEFRPAPAVMSGSGKGKGKNLTSSSSTSSSTTTSSFSKGGSKGPPRRQTYLTEVPEMEVAEDEEFADAQEDPECDADGDAEPSNGDDAEGDPQEDEPDLSELAEVLTVTARKLSGVTLGRKFSNSAGGKTKKSPEELRKTTHCSACGALGHWYQDKECPLNPGAGGGKAGGKSGKGPKGSSTSYRSAGHDKKPTHSVSVAQHHQYGSLEVGTPPDEFGSAFSINMVNSIPYKVNEVKNYSTDGELAGFMVLDSACQRTRCGTLWYRHHQDLLGNYGLKTKEIDSYDLFQFGKGDPTKSTTRAYIPSYLNNVPLVIGAGVLPERVPLLGSNSLLDKLGSVIDLPNRAVHFTALHSPPPWLARWRRIVSALDAFRRNVWIYMMGGVRLGMMPRDWLQSAVPPILSPRLDPDSCEHKDIKRYGNAHGRFARCNQCLRKWRWNTKKGDWDIWYSRGDGSPSSSSAPLPLPQPSSKATPPLGASPKKIKPKFKAAPAALQRQARIRDYERTDPTSTPLSGWTNFRLGYTLHTDHLDEQGRYELFQILEQESPLQAEPTTVAEHIFLNEETYQPQREKLEMLADRKRHERLAEMGVLREEDDEIMDWGLVDDELNHMVQSLNQLVPDP</sequence>
<accession>A0ABP0NQF2</accession>
<evidence type="ECO:0000313" key="2">
    <source>
        <dbReference type="EMBL" id="CAK9066013.1"/>
    </source>
</evidence>
<feature type="region of interest" description="Disordered" evidence="1">
    <location>
        <begin position="448"/>
        <end position="487"/>
    </location>
</feature>
<evidence type="ECO:0000313" key="3">
    <source>
        <dbReference type="Proteomes" id="UP001642484"/>
    </source>
</evidence>
<gene>
    <name evidence="2" type="ORF">CCMP2556_LOCUS32408</name>
</gene>
<feature type="compositionally biased region" description="Low complexity" evidence="1">
    <location>
        <begin position="458"/>
        <end position="478"/>
    </location>
</feature>
<feature type="region of interest" description="Disordered" evidence="1">
    <location>
        <begin position="894"/>
        <end position="928"/>
    </location>
</feature>
<evidence type="ECO:0000256" key="1">
    <source>
        <dbReference type="SAM" id="MobiDB-lite"/>
    </source>
</evidence>
<reference evidence="2 3" key="1">
    <citation type="submission" date="2024-02" db="EMBL/GenBank/DDBJ databases">
        <authorList>
            <person name="Chen Y."/>
            <person name="Shah S."/>
            <person name="Dougan E. K."/>
            <person name="Thang M."/>
            <person name="Chan C."/>
        </authorList>
    </citation>
    <scope>NUCLEOTIDE SEQUENCE [LARGE SCALE GENOMIC DNA]</scope>
</reference>
<feature type="region of interest" description="Disordered" evidence="1">
    <location>
        <begin position="222"/>
        <end position="265"/>
    </location>
</feature>
<dbReference type="EMBL" id="CAXAMN010022052">
    <property type="protein sequence ID" value="CAK9066013.1"/>
    <property type="molecule type" value="Genomic_DNA"/>
</dbReference>
<protein>
    <submittedName>
        <fullName evidence="2">Uncharacterized protein</fullName>
    </submittedName>
</protein>
<feature type="compositionally biased region" description="Acidic residues" evidence="1">
    <location>
        <begin position="140"/>
        <end position="155"/>
    </location>
</feature>
<feature type="compositionally biased region" description="Basic and acidic residues" evidence="1">
    <location>
        <begin position="222"/>
        <end position="241"/>
    </location>
</feature>
<organism evidence="2 3">
    <name type="scientific">Durusdinium trenchii</name>
    <dbReference type="NCBI Taxonomy" id="1381693"/>
    <lineage>
        <taxon>Eukaryota</taxon>
        <taxon>Sar</taxon>
        <taxon>Alveolata</taxon>
        <taxon>Dinophyceae</taxon>
        <taxon>Suessiales</taxon>
        <taxon>Symbiodiniaceae</taxon>
        <taxon>Durusdinium</taxon>
    </lineage>
</organism>